<feature type="domain" description="Elongation factor G-binding protein N-terminal" evidence="1">
    <location>
        <begin position="20"/>
        <end position="102"/>
    </location>
</feature>
<evidence type="ECO:0000259" key="1">
    <source>
        <dbReference type="Pfam" id="PF07299"/>
    </source>
</evidence>
<dbReference type="EMBL" id="CP013659">
    <property type="protein sequence ID" value="ALS75724.1"/>
    <property type="molecule type" value="Genomic_DNA"/>
</dbReference>
<evidence type="ECO:0000259" key="2">
    <source>
        <dbReference type="Pfam" id="PF16571"/>
    </source>
</evidence>
<dbReference type="Proteomes" id="UP000067683">
    <property type="component" value="Chromosome"/>
</dbReference>
<protein>
    <submittedName>
        <fullName evidence="3">Elongation factor G-binding protein</fullName>
    </submittedName>
</protein>
<sequence>MAIIKESTDRTNVSGQPEAFIRNHQYNFIKEQALALVTAHATANDAEVLSVLRHLSHEKVFAMFPALTEEQKNVLRPLTAVKDTNAAEEFLSGLRPYLIPFPTVNLDNLKRLFPKAKRLKGPNLPAMDFHALSYLSWQENTNRFLVAERNGRLQTVSGQFGASRKQGVCMICHKHSSVGLFMAKTKGANLDSYVKHGQYICADEAACNARLTTVDRLEKFLDRLER</sequence>
<dbReference type="CDD" id="cd16342">
    <property type="entry name" value="FusC_FusB"/>
    <property type="match status" value="1"/>
</dbReference>
<dbReference type="KEGG" id="prt:AUC31_11185"/>
<dbReference type="Pfam" id="PF16571">
    <property type="entry name" value="FBP_C"/>
    <property type="match status" value="1"/>
</dbReference>
<gene>
    <name evidence="3" type="ORF">AUC31_11185</name>
</gene>
<accession>A0A0U2Z954</accession>
<feature type="domain" description="Elongation factor G-binding protein C-terminal treble-clef zinc-finger" evidence="2">
    <location>
        <begin position="115"/>
        <end position="211"/>
    </location>
</feature>
<proteinExistence type="predicted"/>
<keyword evidence="4" id="KW-1185">Reference proteome</keyword>
<dbReference type="InterPro" id="IPR032330">
    <property type="entry name" value="EF-G-binding_C"/>
</dbReference>
<dbReference type="Gene3D" id="1.20.1280.250">
    <property type="match status" value="1"/>
</dbReference>
<dbReference type="Pfam" id="PF07299">
    <property type="entry name" value="EF-G-binding_N"/>
    <property type="match status" value="1"/>
</dbReference>
<dbReference type="OrthoDB" id="1891078at2"/>
<dbReference type="InterPro" id="IPR010841">
    <property type="entry name" value="EF-G-binding_N"/>
</dbReference>
<dbReference type="STRING" id="200991.AUC31_11185"/>
<dbReference type="GO" id="GO:0003746">
    <property type="term" value="F:translation elongation factor activity"/>
    <property type="evidence" value="ECO:0007669"/>
    <property type="project" value="UniProtKB-KW"/>
</dbReference>
<dbReference type="RefSeq" id="WP_058382427.1">
    <property type="nucleotide sequence ID" value="NZ_CP013659.2"/>
</dbReference>
<keyword evidence="3" id="KW-0648">Protein biosynthesis</keyword>
<keyword evidence="3" id="KW-0251">Elongation factor</keyword>
<reference evidence="3" key="1">
    <citation type="submission" date="2016-01" db="EMBL/GenBank/DDBJ databases">
        <title>Complete genome of Planococcus rifietoensis type strain M8.</title>
        <authorList>
            <person name="See-Too W.S."/>
        </authorList>
    </citation>
    <scope>NUCLEOTIDE SEQUENCE [LARGE SCALE GENOMIC DNA]</scope>
    <source>
        <strain evidence="3">M8</strain>
    </source>
</reference>
<evidence type="ECO:0000313" key="3">
    <source>
        <dbReference type="EMBL" id="ALS75724.1"/>
    </source>
</evidence>
<evidence type="ECO:0000313" key="4">
    <source>
        <dbReference type="Proteomes" id="UP000067683"/>
    </source>
</evidence>
<organism evidence="3 4">
    <name type="scientific">Planococcus rifietoensis</name>
    <dbReference type="NCBI Taxonomy" id="200991"/>
    <lineage>
        <taxon>Bacteria</taxon>
        <taxon>Bacillati</taxon>
        <taxon>Bacillota</taxon>
        <taxon>Bacilli</taxon>
        <taxon>Bacillales</taxon>
        <taxon>Caryophanaceae</taxon>
        <taxon>Planococcus</taxon>
    </lineage>
</organism>
<dbReference type="AlphaFoldDB" id="A0A0U2Z954"/>
<dbReference type="InterPro" id="IPR038344">
    <property type="entry name" value="EF-G_N_sf"/>
</dbReference>
<name>A0A0U2Z954_9BACL</name>